<dbReference type="Proteomes" id="UP000033934">
    <property type="component" value="Unassembled WGS sequence"/>
</dbReference>
<comment type="caution">
    <text evidence="1">The sequence shown here is derived from an EMBL/GenBank/DDBJ whole genome shotgun (WGS) entry which is preliminary data.</text>
</comment>
<sequence length="338" mass="37973">KQQSTIPNITNVDSTELPIDTNLLADFINSNSSRVQMINITDSAVLYQSLLKGQKQVKNIKLNLDGTYLDQDSQLIWSADGLYVVVHNKTESDSGIIELDTGKKISSLVNGTKLISPTISKDNFYYYWFSDSHNNNISKSKLDGSKWQKVINLPDNFLVINLEYIPEKDNILILGTELVDGDFLDAKIYTINSKTELEPISLNIIPVSLKSSGGFMIVNGVDDKGSDKTYVLNQADWPDLSKADILDTSDFVIASSNVTNKVGIIFLNSKKQPILRIYTETPKDYKISELFKDKQYTIPDSDVINQISRVQLSEISDAVIFENVFYLQVSKQIYRSSL</sequence>
<reference evidence="1 2" key="1">
    <citation type="journal article" date="2015" name="Nature">
        <title>rRNA introns, odd ribosomes, and small enigmatic genomes across a large radiation of phyla.</title>
        <authorList>
            <person name="Brown C.T."/>
            <person name="Hug L.A."/>
            <person name="Thomas B.C."/>
            <person name="Sharon I."/>
            <person name="Castelle C.J."/>
            <person name="Singh A."/>
            <person name="Wilkins M.J."/>
            <person name="Williams K.H."/>
            <person name="Banfield J.F."/>
        </authorList>
    </citation>
    <scope>NUCLEOTIDE SEQUENCE [LARGE SCALE GENOMIC DNA]</scope>
</reference>
<dbReference type="SUPFAM" id="SSF82171">
    <property type="entry name" value="DPP6 N-terminal domain-like"/>
    <property type="match status" value="1"/>
</dbReference>
<organism evidence="1 2">
    <name type="scientific">Berkelbacteria bacterium GW2011_GWA2_38_9</name>
    <dbReference type="NCBI Taxonomy" id="1618334"/>
    <lineage>
        <taxon>Bacteria</taxon>
        <taxon>Candidatus Berkelbacteria</taxon>
    </lineage>
</organism>
<proteinExistence type="predicted"/>
<protein>
    <submittedName>
        <fullName evidence="1">Uncharacterized protein</fullName>
    </submittedName>
</protein>
<feature type="non-terminal residue" evidence="1">
    <location>
        <position position="1"/>
    </location>
</feature>
<evidence type="ECO:0000313" key="1">
    <source>
        <dbReference type="EMBL" id="KKQ88269.1"/>
    </source>
</evidence>
<accession>A0A0G0NQV9</accession>
<dbReference type="AlphaFoldDB" id="A0A0G0NQV9"/>
<dbReference type="EMBL" id="LBVO01000037">
    <property type="protein sequence ID" value="KKQ88269.1"/>
    <property type="molecule type" value="Genomic_DNA"/>
</dbReference>
<evidence type="ECO:0000313" key="2">
    <source>
        <dbReference type="Proteomes" id="UP000033934"/>
    </source>
</evidence>
<gene>
    <name evidence="1" type="ORF">UT11_C0037G0008</name>
</gene>
<name>A0A0G0NQV9_9BACT</name>